<dbReference type="Proteomes" id="UP000249070">
    <property type="component" value="Unassembled WGS sequence"/>
</dbReference>
<dbReference type="EMBL" id="QHGU01000006">
    <property type="protein sequence ID" value="PZM56798.1"/>
    <property type="molecule type" value="Genomic_DNA"/>
</dbReference>
<reference evidence="4 8" key="4">
    <citation type="submission" date="2018-05" db="EMBL/GenBank/DDBJ databases">
        <title>Vancomycin-resistant Enterococcus faecium strain from Chelyabinsk, Russia.</title>
        <authorList>
            <person name="Gostev V."/>
            <person name="Goncharov A."/>
            <person name="Kolodzhieva V."/>
            <person name="Suvorov A."/>
            <person name="Sidorenko S."/>
            <person name="Zueva L."/>
        </authorList>
    </citation>
    <scope>NUCLEOTIDE SEQUENCE [LARGE SCALE GENOMIC DNA]</scope>
    <source>
        <strain evidence="4 8">20</strain>
    </source>
</reference>
<dbReference type="EMBL" id="MVGJ01000015">
    <property type="protein sequence ID" value="OOL83514.1"/>
    <property type="molecule type" value="Genomic_DNA"/>
</dbReference>
<name>A0A1B5FWT3_ENTFC</name>
<keyword evidence="1" id="KW-0472">Membrane</keyword>
<feature type="transmembrane region" description="Helical" evidence="1">
    <location>
        <begin position="38"/>
        <end position="57"/>
    </location>
</feature>
<protein>
    <submittedName>
        <fullName evidence="3">Uncharacterized protein</fullName>
    </submittedName>
</protein>
<evidence type="ECO:0000313" key="3">
    <source>
        <dbReference type="EMBL" id="PHL22478.1"/>
    </source>
</evidence>
<dbReference type="Proteomes" id="UP000191171">
    <property type="component" value="Unassembled WGS sequence"/>
</dbReference>
<dbReference type="Proteomes" id="UP000289562">
    <property type="component" value="Unassembled WGS sequence"/>
</dbReference>
<accession>A0A1B5FWT3</accession>
<evidence type="ECO:0000313" key="4">
    <source>
        <dbReference type="EMBL" id="PZM56798.1"/>
    </source>
</evidence>
<evidence type="ECO:0000313" key="9">
    <source>
        <dbReference type="Proteomes" id="UP000289562"/>
    </source>
</evidence>
<reference evidence="2 6" key="1">
    <citation type="submission" date="2017-02" db="EMBL/GenBank/DDBJ databases">
        <title>Clonality and virulence of isolates of VRE in Hematopoietic Stem Cell Transplanted (HSCT) patients.</title>
        <authorList>
            <person name="Marchi A.P."/>
            <person name="Martins R.C."/>
            <person name="Marie S.K."/>
            <person name="Levin A.S."/>
            <person name="Costa S.F."/>
        </authorList>
    </citation>
    <scope>NUCLEOTIDE SEQUENCE [LARGE SCALE GENOMIC DNA]</scope>
    <source>
        <strain evidence="2 6">LIM1759</strain>
    </source>
</reference>
<organism evidence="3 7">
    <name type="scientific">Enterococcus faecium</name>
    <name type="common">Streptococcus faecium</name>
    <dbReference type="NCBI Taxonomy" id="1352"/>
    <lineage>
        <taxon>Bacteria</taxon>
        <taxon>Bacillati</taxon>
        <taxon>Bacillota</taxon>
        <taxon>Bacilli</taxon>
        <taxon>Lactobacillales</taxon>
        <taxon>Enterococcaceae</taxon>
        <taxon>Enterococcus</taxon>
    </lineage>
</organism>
<evidence type="ECO:0000313" key="2">
    <source>
        <dbReference type="EMBL" id="OOL83514.1"/>
    </source>
</evidence>
<comment type="caution">
    <text evidence="3">The sequence shown here is derived from an EMBL/GenBank/DDBJ whole genome shotgun (WGS) entry which is preliminary data.</text>
</comment>
<dbReference type="EMBL" id="PCGC01000004">
    <property type="protein sequence ID" value="PHL22478.1"/>
    <property type="molecule type" value="Genomic_DNA"/>
</dbReference>
<keyword evidence="1" id="KW-1133">Transmembrane helix</keyword>
<gene>
    <name evidence="2" type="ORF">B1P95_03880</name>
    <name evidence="3" type="ORF">CQR37_02695</name>
    <name evidence="5" type="ORF">CYQ77_06360</name>
    <name evidence="4" type="ORF">DKP91_02025</name>
</gene>
<evidence type="ECO:0000313" key="7">
    <source>
        <dbReference type="Proteomes" id="UP000224303"/>
    </source>
</evidence>
<reference evidence="5 9" key="3">
    <citation type="submission" date="2017-12" db="EMBL/GenBank/DDBJ databases">
        <title>A pool of 800 enterococci isolated from chicken carcass rinse samples from New Zealand.</title>
        <authorList>
            <person name="Zhang J."/>
            <person name="Rogers L."/>
            <person name="Midwinter A."/>
            <person name="French N."/>
        </authorList>
    </citation>
    <scope>NUCLEOTIDE SEQUENCE [LARGE SCALE GENOMIC DNA]</scope>
    <source>
        <strain evidence="5 9">EN697</strain>
    </source>
</reference>
<evidence type="ECO:0000256" key="1">
    <source>
        <dbReference type="SAM" id="Phobius"/>
    </source>
</evidence>
<keyword evidence="1" id="KW-0812">Transmembrane</keyword>
<proteinExistence type="predicted"/>
<dbReference type="Proteomes" id="UP000224303">
    <property type="component" value="Unassembled WGS sequence"/>
</dbReference>
<evidence type="ECO:0000313" key="8">
    <source>
        <dbReference type="Proteomes" id="UP000249070"/>
    </source>
</evidence>
<dbReference type="AlphaFoldDB" id="A0A1B5FWT3"/>
<sequence>MKIGIIQILSTVNLFGKFTLSTPFFPILRDYQRSFHRYYLLFQMNLFKGVFLLKLIFLN</sequence>
<dbReference type="EMBL" id="PJVH01000015">
    <property type="protein sequence ID" value="RXU89223.1"/>
    <property type="molecule type" value="Genomic_DNA"/>
</dbReference>
<evidence type="ECO:0000313" key="5">
    <source>
        <dbReference type="EMBL" id="RXU89223.1"/>
    </source>
</evidence>
<evidence type="ECO:0000313" key="6">
    <source>
        <dbReference type="Proteomes" id="UP000191171"/>
    </source>
</evidence>
<reference evidence="3 7" key="2">
    <citation type="submission" date="2017-10" db="EMBL/GenBank/DDBJ databases">
        <title>Draft genomes of the Enterococcus faecium isolated from human feces before and after Helicobacter pylori eradication therapy.</title>
        <authorList>
            <person name="Prianichniikov N.A."/>
            <person name="Glushchenko O.E."/>
            <person name="Malakhova M.V."/>
        </authorList>
    </citation>
    <scope>NUCLEOTIDE SEQUENCE [LARGE SCALE GENOMIC DNA]</scope>
    <source>
        <strain evidence="3 7">Hp_5-7</strain>
    </source>
</reference>